<sequence length="310" mass="34775">MDASRTVTSNNGDSIPVLGAYISLLLAYDADCLGAGFGVWDPKVQHGVDTELSKHFDATLIYGTQEPLGEAIRRSGVPRKQFFICTKFPWNLHGRIGGSLNESLEIPGVDYVDLFLMRWAQYVVYEKDNFLPKNTDRIAGVTEERNSNQSWEAMEKLLETGKCKAVGITNFSIKTFFAFLQIDLPANKLHPYLVQEELVQHCRAKSIVVVAYTPTGLDGVRKDPVIIELAEKYNTTSRQVILARHRVRGVAGVPKCVDEGRQKGNRTLPVLEPEDVKRISGLDKNDRLCNEVMEVNGTLWGWTYEQLGWA</sequence>
<evidence type="ECO:0000256" key="3">
    <source>
        <dbReference type="ARBA" id="ARBA00023002"/>
    </source>
</evidence>
<dbReference type="InterPro" id="IPR020471">
    <property type="entry name" value="AKR"/>
</dbReference>
<dbReference type="GO" id="GO:0016616">
    <property type="term" value="F:oxidoreductase activity, acting on the CH-OH group of donors, NAD or NADP as acceptor"/>
    <property type="evidence" value="ECO:0007669"/>
    <property type="project" value="UniProtKB-ARBA"/>
</dbReference>
<keyword evidence="6" id="KW-1185">Reference proteome</keyword>
<proteinExistence type="inferred from homology"/>
<comment type="caution">
    <text evidence="5">The sequence shown here is derived from an EMBL/GenBank/DDBJ whole genome shotgun (WGS) entry which is preliminary data.</text>
</comment>
<protein>
    <submittedName>
        <fullName evidence="5">Reductase AKOR2</fullName>
    </submittedName>
</protein>
<dbReference type="EMBL" id="JAUEPU010000001">
    <property type="protein sequence ID" value="KAK0506518.1"/>
    <property type="molecule type" value="Genomic_DNA"/>
</dbReference>
<accession>A0AA39UWM5</accession>
<dbReference type="PANTHER" id="PTHR43827">
    <property type="entry name" value="2,5-DIKETO-D-GLUCONIC ACID REDUCTASE"/>
    <property type="match status" value="1"/>
</dbReference>
<dbReference type="Pfam" id="PF00248">
    <property type="entry name" value="Aldo_ket_red"/>
    <property type="match status" value="1"/>
</dbReference>
<dbReference type="PRINTS" id="PR00069">
    <property type="entry name" value="ALDKETRDTASE"/>
</dbReference>
<comment type="similarity">
    <text evidence="1">Belongs to the aldo/keto reductase family.</text>
</comment>
<dbReference type="SUPFAM" id="SSF51430">
    <property type="entry name" value="NAD(P)-linked oxidoreductase"/>
    <property type="match status" value="1"/>
</dbReference>
<name>A0AA39UWM5_9AGAR</name>
<dbReference type="AlphaFoldDB" id="A0AA39UWM5"/>
<evidence type="ECO:0000256" key="2">
    <source>
        <dbReference type="ARBA" id="ARBA00022857"/>
    </source>
</evidence>
<reference evidence="5" key="1">
    <citation type="submission" date="2023-06" db="EMBL/GenBank/DDBJ databases">
        <authorList>
            <consortium name="Lawrence Berkeley National Laboratory"/>
            <person name="Ahrendt S."/>
            <person name="Sahu N."/>
            <person name="Indic B."/>
            <person name="Wong-Bajracharya J."/>
            <person name="Merenyi Z."/>
            <person name="Ke H.-M."/>
            <person name="Monk M."/>
            <person name="Kocsube S."/>
            <person name="Drula E."/>
            <person name="Lipzen A."/>
            <person name="Balint B."/>
            <person name="Henrissat B."/>
            <person name="Andreopoulos B."/>
            <person name="Martin F.M."/>
            <person name="Harder C.B."/>
            <person name="Rigling D."/>
            <person name="Ford K.L."/>
            <person name="Foster G.D."/>
            <person name="Pangilinan J."/>
            <person name="Papanicolaou A."/>
            <person name="Barry K."/>
            <person name="LaButti K."/>
            <person name="Viragh M."/>
            <person name="Koriabine M."/>
            <person name="Yan M."/>
            <person name="Riley R."/>
            <person name="Champramary S."/>
            <person name="Plett K.L."/>
            <person name="Tsai I.J."/>
            <person name="Slot J."/>
            <person name="Sipos G."/>
            <person name="Plett J."/>
            <person name="Nagy L.G."/>
            <person name="Grigoriev I.V."/>
        </authorList>
    </citation>
    <scope>NUCLEOTIDE SEQUENCE</scope>
    <source>
        <strain evidence="5">HWK02</strain>
    </source>
</reference>
<evidence type="ECO:0000313" key="6">
    <source>
        <dbReference type="Proteomes" id="UP001175228"/>
    </source>
</evidence>
<evidence type="ECO:0000313" key="5">
    <source>
        <dbReference type="EMBL" id="KAK0506518.1"/>
    </source>
</evidence>
<keyword evidence="2" id="KW-0521">NADP</keyword>
<dbReference type="Gene3D" id="3.20.20.100">
    <property type="entry name" value="NADP-dependent oxidoreductase domain"/>
    <property type="match status" value="1"/>
</dbReference>
<dbReference type="InterPro" id="IPR023210">
    <property type="entry name" value="NADP_OxRdtase_dom"/>
</dbReference>
<feature type="domain" description="NADP-dependent oxidoreductase" evidence="4">
    <location>
        <begin position="54"/>
        <end position="216"/>
    </location>
</feature>
<dbReference type="PANTHER" id="PTHR43827:SF3">
    <property type="entry name" value="NADP-DEPENDENT OXIDOREDUCTASE DOMAIN-CONTAINING PROTEIN"/>
    <property type="match status" value="1"/>
</dbReference>
<keyword evidence="3" id="KW-0560">Oxidoreductase</keyword>
<dbReference type="InterPro" id="IPR036812">
    <property type="entry name" value="NAD(P)_OxRdtase_dom_sf"/>
</dbReference>
<dbReference type="Proteomes" id="UP001175228">
    <property type="component" value="Unassembled WGS sequence"/>
</dbReference>
<organism evidence="5 6">
    <name type="scientific">Armillaria luteobubalina</name>
    <dbReference type="NCBI Taxonomy" id="153913"/>
    <lineage>
        <taxon>Eukaryota</taxon>
        <taxon>Fungi</taxon>
        <taxon>Dikarya</taxon>
        <taxon>Basidiomycota</taxon>
        <taxon>Agaricomycotina</taxon>
        <taxon>Agaricomycetes</taxon>
        <taxon>Agaricomycetidae</taxon>
        <taxon>Agaricales</taxon>
        <taxon>Marasmiineae</taxon>
        <taxon>Physalacriaceae</taxon>
        <taxon>Armillaria</taxon>
    </lineage>
</organism>
<gene>
    <name evidence="5" type="ORF">EDD18DRAFT_1374675</name>
</gene>
<evidence type="ECO:0000259" key="4">
    <source>
        <dbReference type="Pfam" id="PF00248"/>
    </source>
</evidence>
<evidence type="ECO:0000256" key="1">
    <source>
        <dbReference type="ARBA" id="ARBA00007905"/>
    </source>
</evidence>